<keyword evidence="7" id="KW-0963">Cytoplasm</keyword>
<dbReference type="OrthoDB" id="9807740at2"/>
<evidence type="ECO:0000256" key="8">
    <source>
        <dbReference type="SAM" id="MobiDB-lite"/>
    </source>
</evidence>
<evidence type="ECO:0000313" key="9">
    <source>
        <dbReference type="EMBL" id="TDY58322.1"/>
    </source>
</evidence>
<evidence type="ECO:0000256" key="7">
    <source>
        <dbReference type="HAMAP-Rule" id="MF_00009"/>
    </source>
</evidence>
<protein>
    <recommendedName>
        <fullName evidence="7">Endoribonuclease YbeY</fullName>
        <ecNumber evidence="7">3.1.-.-</ecNumber>
    </recommendedName>
</protein>
<feature type="binding site" evidence="7">
    <location>
        <position position="134"/>
    </location>
    <ligand>
        <name>Zn(2+)</name>
        <dbReference type="ChEBI" id="CHEBI:29105"/>
        <note>catalytic</note>
    </ligand>
</feature>
<comment type="cofactor">
    <cofactor evidence="7">
        <name>Zn(2+)</name>
        <dbReference type="ChEBI" id="CHEBI:29105"/>
    </cofactor>
    <text evidence="7">Binds 1 zinc ion.</text>
</comment>
<dbReference type="GO" id="GO:0008270">
    <property type="term" value="F:zinc ion binding"/>
    <property type="evidence" value="ECO:0007669"/>
    <property type="project" value="UniProtKB-UniRule"/>
</dbReference>
<dbReference type="GO" id="GO:0006364">
    <property type="term" value="P:rRNA processing"/>
    <property type="evidence" value="ECO:0007669"/>
    <property type="project" value="UniProtKB-UniRule"/>
</dbReference>
<evidence type="ECO:0000256" key="6">
    <source>
        <dbReference type="ARBA" id="ARBA00022833"/>
    </source>
</evidence>
<dbReference type="InterPro" id="IPR023091">
    <property type="entry name" value="MetalPrtase_cat_dom_sf_prd"/>
</dbReference>
<dbReference type="GO" id="GO:0005737">
    <property type="term" value="C:cytoplasm"/>
    <property type="evidence" value="ECO:0007669"/>
    <property type="project" value="UniProtKB-SubCell"/>
</dbReference>
<comment type="caution">
    <text evidence="9">The sequence shown here is derived from an EMBL/GenBank/DDBJ whole genome shotgun (WGS) entry which is preliminary data.</text>
</comment>
<feature type="region of interest" description="Disordered" evidence="8">
    <location>
        <begin position="1"/>
        <end position="20"/>
    </location>
</feature>
<dbReference type="EMBL" id="SORI01000014">
    <property type="protein sequence ID" value="TDY58322.1"/>
    <property type="molecule type" value="Genomic_DNA"/>
</dbReference>
<gene>
    <name evidence="7" type="primary">ybeY</name>
    <name evidence="9" type="ORF">C8D99_11413</name>
</gene>
<keyword evidence="3 7" id="KW-0479">Metal-binding</keyword>
<keyword evidence="5 7" id="KW-0378">Hydrolase</keyword>
<dbReference type="PANTHER" id="PTHR46986">
    <property type="entry name" value="ENDORIBONUCLEASE YBEY, CHLOROPLASTIC"/>
    <property type="match status" value="1"/>
</dbReference>
<dbReference type="Pfam" id="PF02130">
    <property type="entry name" value="YbeY"/>
    <property type="match status" value="1"/>
</dbReference>
<reference evidence="9 10" key="1">
    <citation type="submission" date="2019-03" db="EMBL/GenBank/DDBJ databases">
        <title>Genomic Encyclopedia of Type Strains, Phase IV (KMG-IV): sequencing the most valuable type-strain genomes for metagenomic binning, comparative biology and taxonomic classification.</title>
        <authorList>
            <person name="Goeker M."/>
        </authorList>
    </citation>
    <scope>NUCLEOTIDE SEQUENCE [LARGE SCALE GENOMIC DNA]</scope>
    <source>
        <strain evidence="9 10">DSM 25964</strain>
    </source>
</reference>
<evidence type="ECO:0000256" key="2">
    <source>
        <dbReference type="ARBA" id="ARBA00022722"/>
    </source>
</evidence>
<name>A0A4R8M3P5_9BACT</name>
<dbReference type="GO" id="GO:0004222">
    <property type="term" value="F:metalloendopeptidase activity"/>
    <property type="evidence" value="ECO:0007669"/>
    <property type="project" value="InterPro"/>
</dbReference>
<dbReference type="Gene3D" id="3.40.390.30">
    <property type="entry name" value="Metalloproteases ('zincins'), catalytic domain"/>
    <property type="match status" value="1"/>
</dbReference>
<comment type="function">
    <text evidence="7">Single strand-specific metallo-endoribonuclease involved in late-stage 70S ribosome quality control and in maturation of the 3' terminus of the 16S rRNA.</text>
</comment>
<dbReference type="NCBIfam" id="TIGR00043">
    <property type="entry name" value="rRNA maturation RNase YbeY"/>
    <property type="match status" value="1"/>
</dbReference>
<feature type="binding site" evidence="7">
    <location>
        <position position="140"/>
    </location>
    <ligand>
        <name>Zn(2+)</name>
        <dbReference type="ChEBI" id="CHEBI:29105"/>
        <note>catalytic</note>
    </ligand>
</feature>
<evidence type="ECO:0000313" key="10">
    <source>
        <dbReference type="Proteomes" id="UP000295066"/>
    </source>
</evidence>
<dbReference type="EC" id="3.1.-.-" evidence="7"/>
<evidence type="ECO:0000256" key="4">
    <source>
        <dbReference type="ARBA" id="ARBA00022759"/>
    </source>
</evidence>
<dbReference type="SUPFAM" id="SSF55486">
    <property type="entry name" value="Metalloproteases ('zincins'), catalytic domain"/>
    <property type="match status" value="1"/>
</dbReference>
<keyword evidence="6 7" id="KW-0862">Zinc</keyword>
<keyword evidence="10" id="KW-1185">Reference proteome</keyword>
<dbReference type="HAMAP" id="MF_00009">
    <property type="entry name" value="Endoribonucl_YbeY"/>
    <property type="match status" value="1"/>
</dbReference>
<keyword evidence="7" id="KW-0690">Ribosome biogenesis</keyword>
<evidence type="ECO:0000256" key="5">
    <source>
        <dbReference type="ARBA" id="ARBA00022801"/>
    </source>
</evidence>
<accession>A0A4R8M3P5</accession>
<dbReference type="RefSeq" id="WP_133958045.1">
    <property type="nucleotide sequence ID" value="NZ_SORI01000014.1"/>
</dbReference>
<dbReference type="PANTHER" id="PTHR46986:SF1">
    <property type="entry name" value="ENDORIBONUCLEASE YBEY, CHLOROPLASTIC"/>
    <property type="match status" value="1"/>
</dbReference>
<dbReference type="GO" id="GO:0004521">
    <property type="term" value="F:RNA endonuclease activity"/>
    <property type="evidence" value="ECO:0007669"/>
    <property type="project" value="UniProtKB-UniRule"/>
</dbReference>
<comment type="subcellular location">
    <subcellularLocation>
        <location evidence="7">Cytoplasm</location>
    </subcellularLocation>
</comment>
<sequence length="174" mass="19159">MKVHLRLDNSEDADPASRAPLGDMLTAADGVLSAAFQELALPETLPPSAEISVTLLSLDEMEEQNRLHRGLAEPTDVLSFPMWEEDGEFRPDKGMPVLPLGDIVICPEYVRKNAPSEQAFLEEMALMVAHGFLHLLAWDHDTDERRTAMEAAQEKIRRALLDAAVRSGEGGVKS</sequence>
<keyword evidence="2 7" id="KW-0540">Nuclease</keyword>
<evidence type="ECO:0000256" key="3">
    <source>
        <dbReference type="ARBA" id="ARBA00022723"/>
    </source>
</evidence>
<proteinExistence type="inferred from homology"/>
<comment type="similarity">
    <text evidence="1 7">Belongs to the endoribonuclease YbeY family.</text>
</comment>
<evidence type="ECO:0000256" key="1">
    <source>
        <dbReference type="ARBA" id="ARBA00010875"/>
    </source>
</evidence>
<keyword evidence="4 7" id="KW-0255">Endonuclease</keyword>
<feature type="binding site" evidence="7">
    <location>
        <position position="130"/>
    </location>
    <ligand>
        <name>Zn(2+)</name>
        <dbReference type="ChEBI" id="CHEBI:29105"/>
        <note>catalytic</note>
    </ligand>
</feature>
<dbReference type="Proteomes" id="UP000295066">
    <property type="component" value="Unassembled WGS sequence"/>
</dbReference>
<dbReference type="InterPro" id="IPR002036">
    <property type="entry name" value="YbeY"/>
</dbReference>
<dbReference type="AlphaFoldDB" id="A0A4R8M3P5"/>
<organism evidence="9 10">
    <name type="scientific">Aminivibrio pyruvatiphilus</name>
    <dbReference type="NCBI Taxonomy" id="1005740"/>
    <lineage>
        <taxon>Bacteria</taxon>
        <taxon>Thermotogati</taxon>
        <taxon>Synergistota</taxon>
        <taxon>Synergistia</taxon>
        <taxon>Synergistales</taxon>
        <taxon>Aminobacteriaceae</taxon>
        <taxon>Aminivibrio</taxon>
    </lineage>
</organism>
<keyword evidence="7" id="KW-0698">rRNA processing</keyword>